<proteinExistence type="inferred from homology"/>
<evidence type="ECO:0000313" key="6">
    <source>
        <dbReference type="EMBL" id="MDR7345841.1"/>
    </source>
</evidence>
<dbReference type="Pfam" id="PF00732">
    <property type="entry name" value="GMC_oxred_N"/>
    <property type="match status" value="1"/>
</dbReference>
<gene>
    <name evidence="6" type="ORF">J2S62_000098</name>
</gene>
<dbReference type="Gene3D" id="3.30.560.10">
    <property type="entry name" value="Glucose Oxidase, domain 3"/>
    <property type="match status" value="1"/>
</dbReference>
<keyword evidence="7" id="KW-1185">Reference proteome</keyword>
<feature type="domain" description="Glucose-methanol-choline oxidoreductase N-terminal" evidence="5">
    <location>
        <begin position="254"/>
        <end position="268"/>
    </location>
</feature>
<dbReference type="InterPro" id="IPR036188">
    <property type="entry name" value="FAD/NAD-bd_sf"/>
</dbReference>
<comment type="caution">
    <text evidence="6">The sequence shown here is derived from an EMBL/GenBank/DDBJ whole genome shotgun (WGS) entry which is preliminary data.</text>
</comment>
<dbReference type="PROSITE" id="PS00624">
    <property type="entry name" value="GMC_OXRED_2"/>
    <property type="match status" value="1"/>
</dbReference>
<dbReference type="InterPro" id="IPR000172">
    <property type="entry name" value="GMC_OxRdtase_N"/>
</dbReference>
<protein>
    <submittedName>
        <fullName evidence="6">Choline dehydrogenase-like flavoprotein</fullName>
    </submittedName>
</protein>
<sequence>MNTDIFDYIIVGAGAGGATLAYELSRRTNKTILVLESGGPDLDPMIHIPKGFFFLYGGKKHSFYYETKPVPQSGEPDIWQRGRVDGGSTSINGMQYDRAGGHYWNSVAQKADERWSWRHMLDTFRSIEDHELGESSARGAGGPLSVHVTRDPEPLNDAVVEAAQAWGLPWTEDLNSHDGERIGYIPNTTKNGRRHNTARAFLSLAKKKRTVTHVNHAHAAQVHFDGRRAIGAETIVKGQRRMFRARREIILCAGPLESPLLLERSGVGQPEVLRQLGVSQVAESPHVGEHAVEQRMFAYQWRIKEQMGYNQKLSTKFSQLVAGAAWLTTRGGIISTGGYDLAAFAKSAQHLEVPDLFLMFTPHMLDLAATSMAVAPEPGFSGAGYLVTPTTESSIHATSQDPFAPPVIDAHYLEDEAECEAQYRGLQIVREIVAQHPLADLVTEEQAPGPNVNSREEAIGHSWASGHALHACGTVRMGSADDAPLDADLRVRGVEGLRVADASVLPRQPGNTMAPSIGVGARAAALIADQE</sequence>
<accession>A0ABU2AXS2</accession>
<dbReference type="InterPro" id="IPR007867">
    <property type="entry name" value="GMC_OxRtase_C"/>
</dbReference>
<keyword evidence="3" id="KW-0285">Flavoprotein</keyword>
<dbReference type="PIRSF" id="PIRSF000137">
    <property type="entry name" value="Alcohol_oxidase"/>
    <property type="match status" value="1"/>
</dbReference>
<comment type="cofactor">
    <cofactor evidence="1">
        <name>FAD</name>
        <dbReference type="ChEBI" id="CHEBI:57692"/>
    </cofactor>
</comment>
<keyword evidence="4" id="KW-0274">FAD</keyword>
<comment type="similarity">
    <text evidence="2">Belongs to the GMC oxidoreductase family.</text>
</comment>
<dbReference type="EMBL" id="JAVDYJ010000001">
    <property type="protein sequence ID" value="MDR7345841.1"/>
    <property type="molecule type" value="Genomic_DNA"/>
</dbReference>
<dbReference type="SUPFAM" id="SSF54373">
    <property type="entry name" value="FAD-linked reductases, C-terminal domain"/>
    <property type="match status" value="1"/>
</dbReference>
<reference evidence="6 7" key="1">
    <citation type="submission" date="2023-07" db="EMBL/GenBank/DDBJ databases">
        <title>Sequencing the genomes of 1000 actinobacteria strains.</title>
        <authorList>
            <person name="Klenk H.-P."/>
        </authorList>
    </citation>
    <scope>NUCLEOTIDE SEQUENCE [LARGE SCALE GENOMIC DNA]</scope>
    <source>
        <strain evidence="6 7">DSM 22966</strain>
    </source>
</reference>
<organism evidence="6 7">
    <name type="scientific">Enteractinococcus fodinae</name>
    <dbReference type="NCBI Taxonomy" id="684663"/>
    <lineage>
        <taxon>Bacteria</taxon>
        <taxon>Bacillati</taxon>
        <taxon>Actinomycetota</taxon>
        <taxon>Actinomycetes</taxon>
        <taxon>Micrococcales</taxon>
        <taxon>Micrococcaceae</taxon>
    </lineage>
</organism>
<evidence type="ECO:0000256" key="2">
    <source>
        <dbReference type="ARBA" id="ARBA00010790"/>
    </source>
</evidence>
<dbReference type="Gene3D" id="3.50.50.60">
    <property type="entry name" value="FAD/NAD(P)-binding domain"/>
    <property type="match status" value="1"/>
</dbReference>
<dbReference type="Proteomes" id="UP001183794">
    <property type="component" value="Unassembled WGS sequence"/>
</dbReference>
<dbReference type="RefSeq" id="WP_310170032.1">
    <property type="nucleotide sequence ID" value="NZ_BAABHE010000002.1"/>
</dbReference>
<evidence type="ECO:0000259" key="5">
    <source>
        <dbReference type="PROSITE" id="PS00624"/>
    </source>
</evidence>
<evidence type="ECO:0000256" key="4">
    <source>
        <dbReference type="ARBA" id="ARBA00022827"/>
    </source>
</evidence>
<dbReference type="PANTHER" id="PTHR11552">
    <property type="entry name" value="GLUCOSE-METHANOL-CHOLINE GMC OXIDOREDUCTASE"/>
    <property type="match status" value="1"/>
</dbReference>
<dbReference type="PANTHER" id="PTHR11552:SF147">
    <property type="entry name" value="CHOLINE DEHYDROGENASE, MITOCHONDRIAL"/>
    <property type="match status" value="1"/>
</dbReference>
<dbReference type="Pfam" id="PF05199">
    <property type="entry name" value="GMC_oxred_C"/>
    <property type="match status" value="1"/>
</dbReference>
<evidence type="ECO:0000256" key="1">
    <source>
        <dbReference type="ARBA" id="ARBA00001974"/>
    </source>
</evidence>
<evidence type="ECO:0000313" key="7">
    <source>
        <dbReference type="Proteomes" id="UP001183794"/>
    </source>
</evidence>
<dbReference type="InterPro" id="IPR012132">
    <property type="entry name" value="GMC_OxRdtase"/>
</dbReference>
<evidence type="ECO:0000256" key="3">
    <source>
        <dbReference type="ARBA" id="ARBA00022630"/>
    </source>
</evidence>
<name>A0ABU2AXS2_9MICC</name>
<dbReference type="SUPFAM" id="SSF51905">
    <property type="entry name" value="FAD/NAD(P)-binding domain"/>
    <property type="match status" value="1"/>
</dbReference>